<feature type="transmembrane region" description="Helical" evidence="2">
    <location>
        <begin position="278"/>
        <end position="299"/>
    </location>
</feature>
<feature type="compositionally biased region" description="Low complexity" evidence="1">
    <location>
        <begin position="21"/>
        <end position="46"/>
    </location>
</feature>
<feature type="transmembrane region" description="Helical" evidence="2">
    <location>
        <begin position="329"/>
        <end position="356"/>
    </location>
</feature>
<sequence>MPETPAGEATRPWTSPSTAVTPPNTGPTRPAGPAPAATPLLTAPGRPARRREFRQRPIPLRPMTVLELIDGAIGALPTLPRFLLVRAAAVITACGAVALALTWWFNRAVSTAVQAHPMWISTNLIGDTVASFAPSKGERVSLVTTEILIAVVCSGFAATVVAGLFAPSVKAYVDAEPADATALRTLLRGRVARLYALALITSLPRIVMTVLFGLMAWSSAIHPGSIVAGWYVLVLLALGIPCVLLTATTAVAAPAAALEGIGVAAALRRSRRLARRGVLRIAWTCLLTLLIVAAATAALDVIGAELRKTYGVGAQFAALPGSPGFSWWLLTYALVYLLTGLLTTPYRAATAVLVYVDRRFRREGLDIRIAWARLAQIAPRRGSGGPSA</sequence>
<feature type="transmembrane region" description="Helical" evidence="2">
    <location>
        <begin position="194"/>
        <end position="217"/>
    </location>
</feature>
<feature type="transmembrane region" description="Helical" evidence="2">
    <location>
        <begin position="229"/>
        <end position="257"/>
    </location>
</feature>
<keyword evidence="2" id="KW-1133">Transmembrane helix</keyword>
<evidence type="ECO:0000313" key="3">
    <source>
        <dbReference type="EMBL" id="MBR7831990.1"/>
    </source>
</evidence>
<organism evidence="3 4">
    <name type="scientific">Actinospica durhamensis</name>
    <dbReference type="NCBI Taxonomy" id="1508375"/>
    <lineage>
        <taxon>Bacteria</taxon>
        <taxon>Bacillati</taxon>
        <taxon>Actinomycetota</taxon>
        <taxon>Actinomycetes</taxon>
        <taxon>Catenulisporales</taxon>
        <taxon>Actinospicaceae</taxon>
        <taxon>Actinospica</taxon>
    </lineage>
</organism>
<name>A0A941IKL9_9ACTN</name>
<proteinExistence type="predicted"/>
<keyword evidence="2" id="KW-0812">Transmembrane</keyword>
<evidence type="ECO:0008006" key="5">
    <source>
        <dbReference type="Google" id="ProtNLM"/>
    </source>
</evidence>
<dbReference type="AlphaFoldDB" id="A0A941IKL9"/>
<evidence type="ECO:0000256" key="1">
    <source>
        <dbReference type="SAM" id="MobiDB-lite"/>
    </source>
</evidence>
<feature type="region of interest" description="Disordered" evidence="1">
    <location>
        <begin position="1"/>
        <end position="56"/>
    </location>
</feature>
<evidence type="ECO:0000313" key="4">
    <source>
        <dbReference type="Proteomes" id="UP000675781"/>
    </source>
</evidence>
<evidence type="ECO:0000256" key="2">
    <source>
        <dbReference type="SAM" id="Phobius"/>
    </source>
</evidence>
<keyword evidence="2" id="KW-0472">Membrane</keyword>
<dbReference type="Proteomes" id="UP000675781">
    <property type="component" value="Unassembled WGS sequence"/>
</dbReference>
<reference evidence="3" key="1">
    <citation type="submission" date="2021-04" db="EMBL/GenBank/DDBJ databases">
        <title>Genome based classification of Actinospica acidithermotolerans sp. nov., an actinobacterium isolated from an Indonesian hot spring.</title>
        <authorList>
            <person name="Kusuma A.B."/>
            <person name="Putra K.E."/>
            <person name="Nafisah S."/>
            <person name="Loh J."/>
            <person name="Nouioui I."/>
            <person name="Goodfellow M."/>
        </authorList>
    </citation>
    <scope>NUCLEOTIDE SEQUENCE</scope>
    <source>
        <strain evidence="3">CSCA 57</strain>
    </source>
</reference>
<keyword evidence="4" id="KW-1185">Reference proteome</keyword>
<comment type="caution">
    <text evidence="3">The sequence shown here is derived from an EMBL/GenBank/DDBJ whole genome shotgun (WGS) entry which is preliminary data.</text>
</comment>
<gene>
    <name evidence="3" type="ORF">KDL01_01890</name>
</gene>
<feature type="transmembrane region" description="Helical" evidence="2">
    <location>
        <begin position="83"/>
        <end position="105"/>
    </location>
</feature>
<protein>
    <recommendedName>
        <fullName evidence="5">Integral membrane protein</fullName>
    </recommendedName>
</protein>
<dbReference type="EMBL" id="JAGSOG010000005">
    <property type="protein sequence ID" value="MBR7831990.1"/>
    <property type="molecule type" value="Genomic_DNA"/>
</dbReference>
<feature type="transmembrane region" description="Helical" evidence="2">
    <location>
        <begin position="147"/>
        <end position="173"/>
    </location>
</feature>
<accession>A0A941IKL9</accession>
<dbReference type="RefSeq" id="WP_212526526.1">
    <property type="nucleotide sequence ID" value="NZ_JAGSOG010000005.1"/>
</dbReference>